<evidence type="ECO:0000313" key="10">
    <source>
        <dbReference type="Proteomes" id="UP001233999"/>
    </source>
</evidence>
<evidence type="ECO:0000256" key="3">
    <source>
        <dbReference type="ARBA" id="ARBA00022475"/>
    </source>
</evidence>
<keyword evidence="3" id="KW-1003">Cell membrane</keyword>
<reference evidence="9" key="1">
    <citation type="journal article" date="2023" name="IScience">
        <title>Live-bearing cockroach genome reveals convergent evolutionary mechanisms linked to viviparity in insects and beyond.</title>
        <authorList>
            <person name="Fouks B."/>
            <person name="Harrison M.C."/>
            <person name="Mikhailova A.A."/>
            <person name="Marchal E."/>
            <person name="English S."/>
            <person name="Carruthers M."/>
            <person name="Jennings E.C."/>
            <person name="Chiamaka E.L."/>
            <person name="Frigard R.A."/>
            <person name="Pippel M."/>
            <person name="Attardo G.M."/>
            <person name="Benoit J.B."/>
            <person name="Bornberg-Bauer E."/>
            <person name="Tobe S.S."/>
        </authorList>
    </citation>
    <scope>NUCLEOTIDE SEQUENCE</scope>
    <source>
        <strain evidence="9">Stay&amp;Tobe</strain>
    </source>
</reference>
<feature type="transmembrane region" description="Helical" evidence="7">
    <location>
        <begin position="120"/>
        <end position="138"/>
    </location>
</feature>
<dbReference type="GO" id="GO:0005886">
    <property type="term" value="C:plasma membrane"/>
    <property type="evidence" value="ECO:0007669"/>
    <property type="project" value="UniProtKB-SubCell"/>
</dbReference>
<proteinExistence type="inferred from homology"/>
<evidence type="ECO:0000256" key="5">
    <source>
        <dbReference type="ARBA" id="ARBA00022989"/>
    </source>
</evidence>
<feature type="transmembrane region" description="Helical" evidence="7">
    <location>
        <begin position="48"/>
        <end position="70"/>
    </location>
</feature>
<feature type="transmembrane region" description="Helical" evidence="7">
    <location>
        <begin position="316"/>
        <end position="332"/>
    </location>
</feature>
<organism evidence="9 10">
    <name type="scientific">Diploptera punctata</name>
    <name type="common">Pacific beetle cockroach</name>
    <dbReference type="NCBI Taxonomy" id="6984"/>
    <lineage>
        <taxon>Eukaryota</taxon>
        <taxon>Metazoa</taxon>
        <taxon>Ecdysozoa</taxon>
        <taxon>Arthropoda</taxon>
        <taxon>Hexapoda</taxon>
        <taxon>Insecta</taxon>
        <taxon>Pterygota</taxon>
        <taxon>Neoptera</taxon>
        <taxon>Polyneoptera</taxon>
        <taxon>Dictyoptera</taxon>
        <taxon>Blattodea</taxon>
        <taxon>Blaberoidea</taxon>
        <taxon>Blaberidae</taxon>
        <taxon>Diplopterinae</taxon>
        <taxon>Diploptera</taxon>
    </lineage>
</organism>
<evidence type="ECO:0000256" key="4">
    <source>
        <dbReference type="ARBA" id="ARBA00022692"/>
    </source>
</evidence>
<feature type="transmembrane region" description="Helical" evidence="7">
    <location>
        <begin position="263"/>
        <end position="287"/>
    </location>
</feature>
<evidence type="ECO:0000256" key="6">
    <source>
        <dbReference type="ARBA" id="ARBA00023136"/>
    </source>
</evidence>
<keyword evidence="10" id="KW-1185">Reference proteome</keyword>
<evidence type="ECO:0000256" key="7">
    <source>
        <dbReference type="RuleBase" id="RU910716"/>
    </source>
</evidence>
<evidence type="ECO:0000256" key="2">
    <source>
        <dbReference type="ARBA" id="ARBA00008789"/>
    </source>
</evidence>
<dbReference type="AlphaFoldDB" id="A0AAD8AIG3"/>
<dbReference type="Pfam" id="PF09815">
    <property type="entry name" value="XK-related"/>
    <property type="match status" value="1"/>
</dbReference>
<evidence type="ECO:0000256" key="8">
    <source>
        <dbReference type="SAM" id="MobiDB-lite"/>
    </source>
</evidence>
<dbReference type="EMBL" id="JASPKZ010000817">
    <property type="protein sequence ID" value="KAJ9599325.1"/>
    <property type="molecule type" value="Genomic_DNA"/>
</dbReference>
<evidence type="ECO:0000256" key="1">
    <source>
        <dbReference type="ARBA" id="ARBA00004651"/>
    </source>
</evidence>
<dbReference type="PANTHER" id="PTHR16024:SF6">
    <property type="entry name" value="XK-RELATED PROTEIN"/>
    <property type="match status" value="1"/>
</dbReference>
<feature type="transmembrane region" description="Helical" evidence="7">
    <location>
        <begin position="374"/>
        <end position="396"/>
    </location>
</feature>
<dbReference type="InterPro" id="IPR018629">
    <property type="entry name" value="XK-rel"/>
</dbReference>
<dbReference type="InterPro" id="IPR050895">
    <property type="entry name" value="XK-related_scramblase"/>
</dbReference>
<comment type="similarity">
    <text evidence="2 7">Belongs to the XK family.</text>
</comment>
<name>A0AAD8AIG3_DIPPU</name>
<keyword evidence="4 7" id="KW-0812">Transmembrane</keyword>
<keyword evidence="5 7" id="KW-1133">Transmembrane helix</keyword>
<feature type="transmembrane region" description="Helical" evidence="7">
    <location>
        <begin position="344"/>
        <end position="362"/>
    </location>
</feature>
<feature type="non-terminal residue" evidence="9">
    <location>
        <position position="1"/>
    </location>
</feature>
<comment type="subcellular location">
    <subcellularLocation>
        <location evidence="1">Cell membrane</location>
        <topology evidence="1">Multi-pass membrane protein</topology>
    </subcellularLocation>
    <subcellularLocation>
        <location evidence="7">Membrane</location>
        <topology evidence="7">Multi-pass membrane protein</topology>
    </subcellularLocation>
</comment>
<sequence>MSSALIVESNDSKEEESKLGNNVQHTEDHGIDELDYVPNNAHVTNWDILGLIFSIITHIVDVGLDINIAYRYSHSSQTERCILTVIFILFPAFINTVISIKMYAMDKENNSVSKMASKKLVVLVFVLFLQLAPVLRYCESLSYAFKSRRFEKQKDYVNQRKYYEKMLKEDSDIALLRIFECYLEAAPQQILQISILLVDTIEGSTFQWLHQTCSIGSSLFSMAWSMASYQRCVRFVQENKDNLSWTGTVMQFLWHFMVTVSRILSISIIASLFPFWTLLACAVHWVIMTSWVVVVERTSFCSTEQHPPFKDKVGEVLFDAILGLVYIFVYVLAKEGRSRVRYSVYYMICFVENLSAAVMWGLEVDTAVRNTWYYLPLLISSVLPFLLGIMFMILYYSFFHPRSARHLGNRCFV</sequence>
<reference evidence="9" key="2">
    <citation type="submission" date="2023-05" db="EMBL/GenBank/DDBJ databases">
        <authorList>
            <person name="Fouks B."/>
        </authorList>
    </citation>
    <scope>NUCLEOTIDE SEQUENCE</scope>
    <source>
        <strain evidence="9">Stay&amp;Tobe</strain>
        <tissue evidence="9">Testes</tissue>
    </source>
</reference>
<accession>A0AAD8AIG3</accession>
<dbReference type="Proteomes" id="UP001233999">
    <property type="component" value="Unassembled WGS sequence"/>
</dbReference>
<comment type="caution">
    <text evidence="9">The sequence shown here is derived from an EMBL/GenBank/DDBJ whole genome shotgun (WGS) entry which is preliminary data.</text>
</comment>
<dbReference type="GO" id="GO:0070782">
    <property type="term" value="P:phosphatidylserine exposure on apoptotic cell surface"/>
    <property type="evidence" value="ECO:0007669"/>
    <property type="project" value="TreeGrafter"/>
</dbReference>
<gene>
    <name evidence="9" type="ORF">L9F63_010192</name>
</gene>
<dbReference type="GO" id="GO:0043652">
    <property type="term" value="P:engulfment of apoptotic cell"/>
    <property type="evidence" value="ECO:0007669"/>
    <property type="project" value="TreeGrafter"/>
</dbReference>
<dbReference type="GO" id="GO:1902742">
    <property type="term" value="P:apoptotic process involved in development"/>
    <property type="evidence" value="ECO:0007669"/>
    <property type="project" value="TreeGrafter"/>
</dbReference>
<protein>
    <recommendedName>
        <fullName evidence="7">XK-related protein</fullName>
    </recommendedName>
</protein>
<evidence type="ECO:0000313" key="9">
    <source>
        <dbReference type="EMBL" id="KAJ9599325.1"/>
    </source>
</evidence>
<dbReference type="PANTHER" id="PTHR16024">
    <property type="entry name" value="XK-RELATED PROTEIN"/>
    <property type="match status" value="1"/>
</dbReference>
<feature type="region of interest" description="Disordered" evidence="8">
    <location>
        <begin position="1"/>
        <end position="23"/>
    </location>
</feature>
<keyword evidence="6 7" id="KW-0472">Membrane</keyword>
<feature type="transmembrane region" description="Helical" evidence="7">
    <location>
        <begin position="82"/>
        <end position="100"/>
    </location>
</feature>